<evidence type="ECO:0000313" key="3">
    <source>
        <dbReference type="Proteomes" id="UP001420932"/>
    </source>
</evidence>
<gene>
    <name evidence="2" type="ORF">Syun_028633</name>
</gene>
<dbReference type="EMBL" id="JBBNAF010000013">
    <property type="protein sequence ID" value="KAK9086239.1"/>
    <property type="molecule type" value="Genomic_DNA"/>
</dbReference>
<feature type="region of interest" description="Disordered" evidence="1">
    <location>
        <begin position="46"/>
        <end position="69"/>
    </location>
</feature>
<name>A0AAP0E468_9MAGN</name>
<dbReference type="Proteomes" id="UP001420932">
    <property type="component" value="Unassembled WGS sequence"/>
</dbReference>
<evidence type="ECO:0000256" key="1">
    <source>
        <dbReference type="SAM" id="MobiDB-lite"/>
    </source>
</evidence>
<keyword evidence="3" id="KW-1185">Reference proteome</keyword>
<feature type="compositionally biased region" description="Basic residues" evidence="1">
    <location>
        <begin position="47"/>
        <end position="60"/>
    </location>
</feature>
<sequence length="115" mass="13037">MEHEKILDRCHEYNTDKGRVGLRFDNAINGKDVSARLGACFGDRTGRGRKVRSAHQTKKRPHEEEVNLPKSGRLPVIMCEIIIDNGSRSISRMFHRRRPIVEGVRAPLTMDGCSP</sequence>
<accession>A0AAP0E468</accession>
<protein>
    <submittedName>
        <fullName evidence="2">Uncharacterized protein</fullName>
    </submittedName>
</protein>
<dbReference type="AlphaFoldDB" id="A0AAP0E468"/>
<evidence type="ECO:0000313" key="2">
    <source>
        <dbReference type="EMBL" id="KAK9086239.1"/>
    </source>
</evidence>
<reference evidence="2 3" key="1">
    <citation type="submission" date="2024-01" db="EMBL/GenBank/DDBJ databases">
        <title>Genome assemblies of Stephania.</title>
        <authorList>
            <person name="Yang L."/>
        </authorList>
    </citation>
    <scope>NUCLEOTIDE SEQUENCE [LARGE SCALE GENOMIC DNA]</scope>
    <source>
        <strain evidence="2">YNDBR</strain>
        <tissue evidence="2">Leaf</tissue>
    </source>
</reference>
<comment type="caution">
    <text evidence="2">The sequence shown here is derived from an EMBL/GenBank/DDBJ whole genome shotgun (WGS) entry which is preliminary data.</text>
</comment>
<organism evidence="2 3">
    <name type="scientific">Stephania yunnanensis</name>
    <dbReference type="NCBI Taxonomy" id="152371"/>
    <lineage>
        <taxon>Eukaryota</taxon>
        <taxon>Viridiplantae</taxon>
        <taxon>Streptophyta</taxon>
        <taxon>Embryophyta</taxon>
        <taxon>Tracheophyta</taxon>
        <taxon>Spermatophyta</taxon>
        <taxon>Magnoliopsida</taxon>
        <taxon>Ranunculales</taxon>
        <taxon>Menispermaceae</taxon>
        <taxon>Menispermoideae</taxon>
        <taxon>Cissampelideae</taxon>
        <taxon>Stephania</taxon>
    </lineage>
</organism>
<proteinExistence type="predicted"/>